<dbReference type="AlphaFoldDB" id="A0ABD2N605"/>
<dbReference type="InterPro" id="IPR052465">
    <property type="entry name" value="Mito_NAD+_Carrier"/>
</dbReference>
<accession>A0ABD2N605</accession>
<evidence type="ECO:0000313" key="13">
    <source>
        <dbReference type="Proteomes" id="UP001516400"/>
    </source>
</evidence>
<gene>
    <name evidence="12" type="ORF">HHI36_015153</name>
</gene>
<keyword evidence="13" id="KW-1185">Reference proteome</keyword>
<sequence length="292" mass="33629">MSYCRIILLVYISKRSVKILNWRDFVAGWAASTMSTTLVYPVTKIISRQMLFGVYPHTAVFQMKKEGLKYLFRGILPQLYQRTLQTSIMFGIFEGSKSYMKTKYNISNRTSLLLAAALAGSCESILTPFERVQILLIDPNNYYRFKNTCETVNKIVRNNGLKEFYRGYTVILVRNVANTCAYFFLKEELIPKELPFESAAVRTAIKFGAGALIGAMVTTTTFPLNVVKIASQRVIGGDNRSPWQVYRTIYKLRGRRFTRMYLGGYPNYLRALLQWGLIQVTYDHLKPLLYEI</sequence>
<keyword evidence="4 10" id="KW-0812">Transmembrane</keyword>
<protein>
    <recommendedName>
        <fullName evidence="14">Mitochondrial carrier protein</fullName>
    </recommendedName>
</protein>
<comment type="similarity">
    <text evidence="2 11">Belongs to the mitochondrial carrier (TC 2.A.29) family.</text>
</comment>
<organism evidence="12 13">
    <name type="scientific">Cryptolaemus montrouzieri</name>
    <dbReference type="NCBI Taxonomy" id="559131"/>
    <lineage>
        <taxon>Eukaryota</taxon>
        <taxon>Metazoa</taxon>
        <taxon>Ecdysozoa</taxon>
        <taxon>Arthropoda</taxon>
        <taxon>Hexapoda</taxon>
        <taxon>Insecta</taxon>
        <taxon>Pterygota</taxon>
        <taxon>Neoptera</taxon>
        <taxon>Endopterygota</taxon>
        <taxon>Coleoptera</taxon>
        <taxon>Polyphaga</taxon>
        <taxon>Cucujiformia</taxon>
        <taxon>Coccinelloidea</taxon>
        <taxon>Coccinellidae</taxon>
        <taxon>Scymninae</taxon>
        <taxon>Scymnini</taxon>
        <taxon>Cryptolaemus</taxon>
    </lineage>
</organism>
<keyword evidence="7" id="KW-1133">Transmembrane helix</keyword>
<comment type="caution">
    <text evidence="12">The sequence shown here is derived from an EMBL/GenBank/DDBJ whole genome shotgun (WGS) entry which is preliminary data.</text>
</comment>
<name>A0ABD2N605_9CUCU</name>
<evidence type="ECO:0000256" key="6">
    <source>
        <dbReference type="ARBA" id="ARBA00022792"/>
    </source>
</evidence>
<evidence type="ECO:0000313" key="12">
    <source>
        <dbReference type="EMBL" id="KAL3273724.1"/>
    </source>
</evidence>
<evidence type="ECO:0000256" key="2">
    <source>
        <dbReference type="ARBA" id="ARBA00006375"/>
    </source>
</evidence>
<dbReference type="Pfam" id="PF00153">
    <property type="entry name" value="Mito_carr"/>
    <property type="match status" value="3"/>
</dbReference>
<dbReference type="InterPro" id="IPR018108">
    <property type="entry name" value="MCP_transmembrane"/>
</dbReference>
<dbReference type="PANTHER" id="PTHR46131">
    <property type="entry name" value="SD08549P"/>
    <property type="match status" value="1"/>
</dbReference>
<evidence type="ECO:0000256" key="9">
    <source>
        <dbReference type="ARBA" id="ARBA00023136"/>
    </source>
</evidence>
<keyword evidence="5" id="KW-0677">Repeat</keyword>
<evidence type="ECO:0000256" key="10">
    <source>
        <dbReference type="PROSITE-ProRule" id="PRU00282"/>
    </source>
</evidence>
<evidence type="ECO:0000256" key="5">
    <source>
        <dbReference type="ARBA" id="ARBA00022737"/>
    </source>
</evidence>
<dbReference type="PANTHER" id="PTHR46131:SF1">
    <property type="entry name" value="SD08549P"/>
    <property type="match status" value="1"/>
</dbReference>
<dbReference type="InterPro" id="IPR023395">
    <property type="entry name" value="MCP_dom_sf"/>
</dbReference>
<evidence type="ECO:0000256" key="4">
    <source>
        <dbReference type="ARBA" id="ARBA00022692"/>
    </source>
</evidence>
<dbReference type="PROSITE" id="PS50920">
    <property type="entry name" value="SOLCAR"/>
    <property type="match status" value="2"/>
</dbReference>
<dbReference type="SUPFAM" id="SSF103506">
    <property type="entry name" value="Mitochondrial carrier"/>
    <property type="match status" value="1"/>
</dbReference>
<evidence type="ECO:0000256" key="7">
    <source>
        <dbReference type="ARBA" id="ARBA00022989"/>
    </source>
</evidence>
<keyword evidence="3 11" id="KW-0813">Transport</keyword>
<evidence type="ECO:0000256" key="8">
    <source>
        <dbReference type="ARBA" id="ARBA00023128"/>
    </source>
</evidence>
<proteinExistence type="inferred from homology"/>
<evidence type="ECO:0008006" key="14">
    <source>
        <dbReference type="Google" id="ProtNLM"/>
    </source>
</evidence>
<comment type="subcellular location">
    <subcellularLocation>
        <location evidence="1">Mitochondrion inner membrane</location>
        <topology evidence="1">Multi-pass membrane protein</topology>
    </subcellularLocation>
</comment>
<dbReference type="Proteomes" id="UP001516400">
    <property type="component" value="Unassembled WGS sequence"/>
</dbReference>
<dbReference type="Gene3D" id="1.50.40.10">
    <property type="entry name" value="Mitochondrial carrier domain"/>
    <property type="match status" value="1"/>
</dbReference>
<dbReference type="EMBL" id="JABFTP020000062">
    <property type="protein sequence ID" value="KAL3273724.1"/>
    <property type="molecule type" value="Genomic_DNA"/>
</dbReference>
<keyword evidence="6" id="KW-0999">Mitochondrion inner membrane</keyword>
<keyword evidence="8" id="KW-0496">Mitochondrion</keyword>
<evidence type="ECO:0000256" key="11">
    <source>
        <dbReference type="RuleBase" id="RU000488"/>
    </source>
</evidence>
<feature type="repeat" description="Solcar" evidence="10">
    <location>
        <begin position="19"/>
        <end position="99"/>
    </location>
</feature>
<evidence type="ECO:0000256" key="1">
    <source>
        <dbReference type="ARBA" id="ARBA00004448"/>
    </source>
</evidence>
<feature type="repeat" description="Solcar" evidence="10">
    <location>
        <begin position="107"/>
        <end position="192"/>
    </location>
</feature>
<dbReference type="GO" id="GO:0005743">
    <property type="term" value="C:mitochondrial inner membrane"/>
    <property type="evidence" value="ECO:0007669"/>
    <property type="project" value="UniProtKB-SubCell"/>
</dbReference>
<keyword evidence="9 10" id="KW-0472">Membrane</keyword>
<reference evidence="12 13" key="1">
    <citation type="journal article" date="2021" name="BMC Biol.">
        <title>Horizontally acquired antibacterial genes associated with adaptive radiation of ladybird beetles.</title>
        <authorList>
            <person name="Li H.S."/>
            <person name="Tang X.F."/>
            <person name="Huang Y.H."/>
            <person name="Xu Z.Y."/>
            <person name="Chen M.L."/>
            <person name="Du X.Y."/>
            <person name="Qiu B.Y."/>
            <person name="Chen P.T."/>
            <person name="Zhang W."/>
            <person name="Slipinski A."/>
            <person name="Escalona H.E."/>
            <person name="Waterhouse R.M."/>
            <person name="Zwick A."/>
            <person name="Pang H."/>
        </authorList>
    </citation>
    <scope>NUCLEOTIDE SEQUENCE [LARGE SCALE GENOMIC DNA]</scope>
    <source>
        <strain evidence="12">SYSU2018</strain>
    </source>
</reference>
<evidence type="ECO:0000256" key="3">
    <source>
        <dbReference type="ARBA" id="ARBA00022448"/>
    </source>
</evidence>